<feature type="transmembrane region" description="Helical" evidence="1">
    <location>
        <begin position="6"/>
        <end position="26"/>
    </location>
</feature>
<dbReference type="STRING" id="1121298.SAMN05444401_1587"/>
<keyword evidence="1" id="KW-0812">Transmembrane</keyword>
<dbReference type="RefSeq" id="WP_073005313.1">
    <property type="nucleotide sequence ID" value="NZ_FQZO01000002.1"/>
</dbReference>
<feature type="transmembrane region" description="Helical" evidence="1">
    <location>
        <begin position="38"/>
        <end position="58"/>
    </location>
</feature>
<dbReference type="OrthoDB" id="9782481at2"/>
<dbReference type="AlphaFoldDB" id="A0A1M6EIQ7"/>
<evidence type="ECO:0000259" key="2">
    <source>
        <dbReference type="Pfam" id="PF07670"/>
    </source>
</evidence>
<reference evidence="3 4" key="1">
    <citation type="submission" date="2016-11" db="EMBL/GenBank/DDBJ databases">
        <authorList>
            <person name="Jaros S."/>
            <person name="Januszkiewicz K."/>
            <person name="Wedrychowicz H."/>
        </authorList>
    </citation>
    <scope>NUCLEOTIDE SEQUENCE [LARGE SCALE GENOMIC DNA]</scope>
    <source>
        <strain evidence="3 4">DSM 21864</strain>
    </source>
</reference>
<dbReference type="Proteomes" id="UP000184080">
    <property type="component" value="Unassembled WGS sequence"/>
</dbReference>
<keyword evidence="1" id="KW-0472">Membrane</keyword>
<keyword evidence="1" id="KW-1133">Transmembrane helix</keyword>
<feature type="transmembrane region" description="Helical" evidence="1">
    <location>
        <begin position="88"/>
        <end position="112"/>
    </location>
</feature>
<feature type="transmembrane region" description="Helical" evidence="1">
    <location>
        <begin position="165"/>
        <end position="187"/>
    </location>
</feature>
<name>A0A1M6EIQ7_9CLOT</name>
<dbReference type="InterPro" id="IPR011642">
    <property type="entry name" value="Gate_dom"/>
</dbReference>
<protein>
    <submittedName>
        <fullName evidence="3">Spore maturation protein A</fullName>
    </submittedName>
</protein>
<proteinExistence type="predicted"/>
<sequence length="191" mass="20393">MINYIWFIMLAIGGIVGLLSGNGEAISKSIIDSAGSTVELIIGLAGLMCLWCGVMKIAEKSGLTEKIAWLLKPFLKLLYKDASKSEHALGAVIMNLTANMFGLSNAATPFGIKAMEELQKQNPHKERASNDMVLFLVMNAACLQLVPSTVISIRAACGSENPGIILVPAIIATGCAAFVGILFTKILEKYF</sequence>
<accession>A0A1M6EIQ7</accession>
<evidence type="ECO:0000313" key="3">
    <source>
        <dbReference type="EMBL" id="SHI85362.1"/>
    </source>
</evidence>
<evidence type="ECO:0000313" key="4">
    <source>
        <dbReference type="Proteomes" id="UP000184080"/>
    </source>
</evidence>
<gene>
    <name evidence="3" type="ORF">SAMN05444401_1587</name>
</gene>
<dbReference type="EMBL" id="FQZO01000002">
    <property type="protein sequence ID" value="SHI85362.1"/>
    <property type="molecule type" value="Genomic_DNA"/>
</dbReference>
<feature type="transmembrane region" description="Helical" evidence="1">
    <location>
        <begin position="133"/>
        <end position="153"/>
    </location>
</feature>
<organism evidence="3 4">
    <name type="scientific">Clostridium amylolyticum</name>
    <dbReference type="NCBI Taxonomy" id="1121298"/>
    <lineage>
        <taxon>Bacteria</taxon>
        <taxon>Bacillati</taxon>
        <taxon>Bacillota</taxon>
        <taxon>Clostridia</taxon>
        <taxon>Eubacteriales</taxon>
        <taxon>Clostridiaceae</taxon>
        <taxon>Clostridium</taxon>
    </lineage>
</organism>
<dbReference type="Pfam" id="PF07670">
    <property type="entry name" value="Gate"/>
    <property type="match status" value="1"/>
</dbReference>
<keyword evidence="4" id="KW-1185">Reference proteome</keyword>
<evidence type="ECO:0000256" key="1">
    <source>
        <dbReference type="SAM" id="Phobius"/>
    </source>
</evidence>
<feature type="domain" description="Nucleoside transporter/FeoB GTPase Gate" evidence="2">
    <location>
        <begin position="42"/>
        <end position="154"/>
    </location>
</feature>